<dbReference type="Proteomes" id="UP000767334">
    <property type="component" value="Unassembled WGS sequence"/>
</dbReference>
<comment type="similarity">
    <text evidence="5">Belongs to the class-III pyridoxal-phosphate-dependent aminotransferase family. ArgD subfamily.</text>
</comment>
<keyword evidence="5" id="KW-0963">Cytoplasm</keyword>
<feature type="binding site" evidence="5">
    <location>
        <position position="277"/>
    </location>
    <ligand>
        <name>N(2)-acetyl-L-ornithine</name>
        <dbReference type="ChEBI" id="CHEBI:57805"/>
    </ligand>
</feature>
<feature type="binding site" evidence="5">
    <location>
        <begin position="102"/>
        <end position="103"/>
    </location>
    <ligand>
        <name>pyridoxal 5'-phosphate</name>
        <dbReference type="ChEBI" id="CHEBI:597326"/>
    </ligand>
</feature>
<dbReference type="EC" id="2.6.1.11" evidence="5"/>
<keyword evidence="4 5" id="KW-0663">Pyridoxal phosphate</keyword>
<comment type="caution">
    <text evidence="6">The sequence shown here is derived from an EMBL/GenBank/DDBJ whole genome shotgun (WGS) entry which is preliminary data.</text>
</comment>
<accession>A0ABS2FDL0</accession>
<dbReference type="PROSITE" id="PS00600">
    <property type="entry name" value="AA_TRANSFER_CLASS_3"/>
    <property type="match status" value="1"/>
</dbReference>
<keyword evidence="2 5" id="KW-0028">Amino-acid biosynthesis</keyword>
<keyword evidence="3 5" id="KW-0808">Transferase</keyword>
<dbReference type="GO" id="GO:0008483">
    <property type="term" value="F:transaminase activity"/>
    <property type="evidence" value="ECO:0007669"/>
    <property type="project" value="UniProtKB-KW"/>
</dbReference>
<sequence length="392" mass="42843">MTLFEEENKYLMNTYGTLPIEIDYGQGSYLFDKNNKKYIDFTSGIGVNSLGYNNADWKNSIISQLNNFQHLSNIFTNNSTVSLAKKLCELSGMSKVFFANSGAEANECAIKLARKYSFNKYGEGRGTILSLKQSFHGRTLATLTATGQDKFHNYFFPFPTGFNYATANSIDDLQEKLTSDVCAIIMEAIQGEGGVHPLNKDFVLATCKLAKEKDILIIFDEVQCGIARTGNLFGYNTFNVEPDIVTCAKGLGAGLPIGAVLCNEKLSTTFQPGDHGSTFGGNPVVCAGASSVLNQLCNTNSYSEIIFKGKLIKETILNKNLEIVKDVRGLGLMLGIEIDGDSSIIQKKALENGLLVLTAGKNVIRLLPPLNISVEDVKEGLKILVKVLKEYK</sequence>
<dbReference type="InterPro" id="IPR004636">
    <property type="entry name" value="AcOrn/SuccOrn_fam"/>
</dbReference>
<dbReference type="InterPro" id="IPR015422">
    <property type="entry name" value="PyrdxlP-dep_Trfase_small"/>
</dbReference>
<protein>
    <recommendedName>
        <fullName evidence="5">Acetylornithine aminotransferase</fullName>
        <shortName evidence="5">ACOAT</shortName>
        <ecNumber evidence="5">2.6.1.11</ecNumber>
    </recommendedName>
</protein>
<dbReference type="NCBIfam" id="TIGR00707">
    <property type="entry name" value="argD"/>
    <property type="match status" value="1"/>
</dbReference>
<comment type="miscellaneous">
    <text evidence="5">May also have succinyldiaminopimelate aminotransferase activity, thus carrying out the corresponding step in lysine biosynthesis.</text>
</comment>
<dbReference type="Gene3D" id="3.40.640.10">
    <property type="entry name" value="Type I PLP-dependent aspartate aminotransferase-like (Major domain)"/>
    <property type="match status" value="1"/>
</dbReference>
<feature type="modified residue" description="N6-(pyridoxal phosphate)lysine" evidence="5">
    <location>
        <position position="249"/>
    </location>
</feature>
<evidence type="ECO:0000256" key="3">
    <source>
        <dbReference type="ARBA" id="ARBA00022679"/>
    </source>
</evidence>
<name>A0ABS2FDL0_9CLOT</name>
<dbReference type="EMBL" id="JACJLL010000012">
    <property type="protein sequence ID" value="MBM6818397.1"/>
    <property type="molecule type" value="Genomic_DNA"/>
</dbReference>
<feature type="binding site" evidence="5">
    <location>
        <begin position="220"/>
        <end position="223"/>
    </location>
    <ligand>
        <name>pyridoxal 5'-phosphate</name>
        <dbReference type="ChEBI" id="CHEBI:597326"/>
    </ligand>
</feature>
<dbReference type="SUPFAM" id="SSF53383">
    <property type="entry name" value="PLP-dependent transferases"/>
    <property type="match status" value="1"/>
</dbReference>
<keyword evidence="7" id="KW-1185">Reference proteome</keyword>
<dbReference type="Gene3D" id="3.90.1150.10">
    <property type="entry name" value="Aspartate Aminotransferase, domain 1"/>
    <property type="match status" value="1"/>
</dbReference>
<dbReference type="NCBIfam" id="NF002325">
    <property type="entry name" value="PRK01278.1"/>
    <property type="match status" value="1"/>
</dbReference>
<gene>
    <name evidence="5" type="primary">argD</name>
    <name evidence="6" type="ORF">H6A19_03405</name>
</gene>
<dbReference type="PANTHER" id="PTHR11986:SF79">
    <property type="entry name" value="ACETYLORNITHINE AMINOTRANSFERASE, MITOCHONDRIAL"/>
    <property type="match status" value="1"/>
</dbReference>
<evidence type="ECO:0000313" key="7">
    <source>
        <dbReference type="Proteomes" id="UP000767334"/>
    </source>
</evidence>
<comment type="catalytic activity">
    <reaction evidence="5">
        <text>N(2)-acetyl-L-ornithine + 2-oxoglutarate = N-acetyl-L-glutamate 5-semialdehyde + L-glutamate</text>
        <dbReference type="Rhea" id="RHEA:18049"/>
        <dbReference type="ChEBI" id="CHEBI:16810"/>
        <dbReference type="ChEBI" id="CHEBI:29123"/>
        <dbReference type="ChEBI" id="CHEBI:29985"/>
        <dbReference type="ChEBI" id="CHEBI:57805"/>
        <dbReference type="EC" id="2.6.1.11"/>
    </reaction>
</comment>
<dbReference type="Pfam" id="PF00202">
    <property type="entry name" value="Aminotran_3"/>
    <property type="match status" value="1"/>
</dbReference>
<comment type="subcellular location">
    <subcellularLocation>
        <location evidence="5">Cytoplasm</location>
    </subcellularLocation>
</comment>
<organism evidence="6 7">
    <name type="scientific">Clostridium saudiense</name>
    <dbReference type="NCBI Taxonomy" id="1414720"/>
    <lineage>
        <taxon>Bacteria</taxon>
        <taxon>Bacillati</taxon>
        <taxon>Bacillota</taxon>
        <taxon>Clostridia</taxon>
        <taxon>Eubacteriales</taxon>
        <taxon>Clostridiaceae</taxon>
        <taxon>Clostridium</taxon>
    </lineage>
</organism>
<feature type="binding site" evidence="5">
    <location>
        <position position="278"/>
    </location>
    <ligand>
        <name>pyridoxal 5'-phosphate</name>
        <dbReference type="ChEBI" id="CHEBI:597326"/>
    </ligand>
</feature>
<dbReference type="RefSeq" id="WP_204571885.1">
    <property type="nucleotide sequence ID" value="NZ_JACJLL010000012.1"/>
</dbReference>
<feature type="binding site" evidence="5">
    <location>
        <position position="138"/>
    </location>
    <ligand>
        <name>N(2)-acetyl-L-ornithine</name>
        <dbReference type="ChEBI" id="CHEBI:57805"/>
    </ligand>
</feature>
<comment type="pathway">
    <text evidence="5">Amino-acid biosynthesis; L-arginine biosynthesis; N(2)-acetyl-L-ornithine from L-glutamate: step 4/4.</text>
</comment>
<dbReference type="InterPro" id="IPR015424">
    <property type="entry name" value="PyrdxlP-dep_Trfase"/>
</dbReference>
<evidence type="ECO:0000313" key="6">
    <source>
        <dbReference type="EMBL" id="MBM6818397.1"/>
    </source>
</evidence>
<evidence type="ECO:0000256" key="4">
    <source>
        <dbReference type="ARBA" id="ARBA00022898"/>
    </source>
</evidence>
<dbReference type="InterPro" id="IPR015421">
    <property type="entry name" value="PyrdxlP-dep_Trfase_major"/>
</dbReference>
<dbReference type="InterPro" id="IPR049704">
    <property type="entry name" value="Aminotrans_3_PPA_site"/>
</dbReference>
<feature type="binding site" evidence="5">
    <location>
        <position position="135"/>
    </location>
    <ligand>
        <name>pyridoxal 5'-phosphate</name>
        <dbReference type="ChEBI" id="CHEBI:597326"/>
    </ligand>
</feature>
<evidence type="ECO:0000256" key="1">
    <source>
        <dbReference type="ARBA" id="ARBA00022576"/>
    </source>
</evidence>
<dbReference type="PANTHER" id="PTHR11986">
    <property type="entry name" value="AMINOTRANSFERASE CLASS III"/>
    <property type="match status" value="1"/>
</dbReference>
<dbReference type="PIRSF" id="PIRSF000521">
    <property type="entry name" value="Transaminase_4ab_Lys_Orn"/>
    <property type="match status" value="1"/>
</dbReference>
<keyword evidence="1 5" id="KW-0032">Aminotransferase</keyword>
<comment type="cofactor">
    <cofactor evidence="5">
        <name>pyridoxal 5'-phosphate</name>
        <dbReference type="ChEBI" id="CHEBI:597326"/>
    </cofactor>
    <text evidence="5">Binds 1 pyridoxal phosphate per subunit.</text>
</comment>
<dbReference type="InterPro" id="IPR005814">
    <property type="entry name" value="Aminotrans_3"/>
</dbReference>
<evidence type="ECO:0000256" key="5">
    <source>
        <dbReference type="HAMAP-Rule" id="MF_01107"/>
    </source>
</evidence>
<dbReference type="InterPro" id="IPR050103">
    <property type="entry name" value="Class-III_PLP-dep_AT"/>
</dbReference>
<keyword evidence="5" id="KW-0055">Arginine biosynthesis</keyword>
<dbReference type="CDD" id="cd00610">
    <property type="entry name" value="OAT_like"/>
    <property type="match status" value="1"/>
</dbReference>
<comment type="subunit">
    <text evidence="5">Homodimer.</text>
</comment>
<evidence type="ECO:0000256" key="2">
    <source>
        <dbReference type="ARBA" id="ARBA00022605"/>
    </source>
</evidence>
<dbReference type="HAMAP" id="MF_01107">
    <property type="entry name" value="ArgD_aminotrans_3"/>
    <property type="match status" value="1"/>
</dbReference>
<proteinExistence type="inferred from homology"/>
<reference evidence="6 7" key="1">
    <citation type="journal article" date="2021" name="Sci. Rep.">
        <title>The distribution of antibiotic resistance genes in chicken gut microbiota commensals.</title>
        <authorList>
            <person name="Juricova H."/>
            <person name="Matiasovicova J."/>
            <person name="Kubasova T."/>
            <person name="Cejkova D."/>
            <person name="Rychlik I."/>
        </authorList>
    </citation>
    <scope>NUCLEOTIDE SEQUENCE [LARGE SCALE GENOMIC DNA]</scope>
    <source>
        <strain evidence="6 7">An435</strain>
    </source>
</reference>